<dbReference type="EMBL" id="DSOK01000110">
    <property type="protein sequence ID" value="HEN14513.1"/>
    <property type="molecule type" value="Genomic_DNA"/>
</dbReference>
<name>A0A7C2P214_9PLAN</name>
<dbReference type="AlphaFoldDB" id="A0A7C2P214"/>
<gene>
    <name evidence="1" type="ORF">ENQ76_03465</name>
</gene>
<evidence type="ECO:0000313" key="1">
    <source>
        <dbReference type="EMBL" id="HEN14513.1"/>
    </source>
</evidence>
<protein>
    <submittedName>
        <fullName evidence="1">Uncharacterized protein</fullName>
    </submittedName>
</protein>
<proteinExistence type="predicted"/>
<reference evidence="1" key="1">
    <citation type="journal article" date="2020" name="mSystems">
        <title>Genome- and Community-Level Interaction Insights into Carbon Utilization and Element Cycling Functions of Hydrothermarchaeota in Hydrothermal Sediment.</title>
        <authorList>
            <person name="Zhou Z."/>
            <person name="Liu Y."/>
            <person name="Xu W."/>
            <person name="Pan J."/>
            <person name="Luo Z.H."/>
            <person name="Li M."/>
        </authorList>
    </citation>
    <scope>NUCLEOTIDE SEQUENCE [LARGE SCALE GENOMIC DNA]</scope>
    <source>
        <strain evidence="1">SpSt-339</strain>
    </source>
</reference>
<organism evidence="1">
    <name type="scientific">Schlesneria paludicola</name>
    <dbReference type="NCBI Taxonomy" id="360056"/>
    <lineage>
        <taxon>Bacteria</taxon>
        <taxon>Pseudomonadati</taxon>
        <taxon>Planctomycetota</taxon>
        <taxon>Planctomycetia</taxon>
        <taxon>Planctomycetales</taxon>
        <taxon>Planctomycetaceae</taxon>
        <taxon>Schlesneria</taxon>
    </lineage>
</organism>
<sequence>MSALRIVSPLENLAGVDGLDDEPDVLPFPQAATAPQMNVVERARSLFNNRRCRTCGYPVVLPIELDDALVNRCGQKIPGTATLVGFRCCGCQSEWST</sequence>
<accession>A0A7C2P214</accession>
<comment type="caution">
    <text evidence="1">The sequence shown here is derived from an EMBL/GenBank/DDBJ whole genome shotgun (WGS) entry which is preliminary data.</text>
</comment>